<feature type="region of interest" description="Disordered" evidence="2">
    <location>
        <begin position="172"/>
        <end position="202"/>
    </location>
</feature>
<dbReference type="Pfam" id="PF18803">
    <property type="entry name" value="CxC2"/>
    <property type="match status" value="1"/>
</dbReference>
<evidence type="ECO:0000313" key="5">
    <source>
        <dbReference type="Proteomes" id="UP001215280"/>
    </source>
</evidence>
<keyword evidence="1" id="KW-0862">Zinc</keyword>
<dbReference type="InterPro" id="IPR041457">
    <property type="entry name" value="CxC2_KDZ-assoc"/>
</dbReference>
<name>A0AAD7I9M2_9AGAR</name>
<evidence type="ECO:0000256" key="1">
    <source>
        <dbReference type="PROSITE-ProRule" id="PRU00175"/>
    </source>
</evidence>
<dbReference type="EMBL" id="JARJLG010000146">
    <property type="protein sequence ID" value="KAJ7736967.1"/>
    <property type="molecule type" value="Genomic_DNA"/>
</dbReference>
<evidence type="ECO:0000259" key="3">
    <source>
        <dbReference type="PROSITE" id="PS50089"/>
    </source>
</evidence>
<reference evidence="4" key="1">
    <citation type="submission" date="2023-03" db="EMBL/GenBank/DDBJ databases">
        <title>Massive genome expansion in bonnet fungi (Mycena s.s.) driven by repeated elements and novel gene families across ecological guilds.</title>
        <authorList>
            <consortium name="Lawrence Berkeley National Laboratory"/>
            <person name="Harder C.B."/>
            <person name="Miyauchi S."/>
            <person name="Viragh M."/>
            <person name="Kuo A."/>
            <person name="Thoen E."/>
            <person name="Andreopoulos B."/>
            <person name="Lu D."/>
            <person name="Skrede I."/>
            <person name="Drula E."/>
            <person name="Henrissat B."/>
            <person name="Morin E."/>
            <person name="Kohler A."/>
            <person name="Barry K."/>
            <person name="LaButti K."/>
            <person name="Morin E."/>
            <person name="Salamov A."/>
            <person name="Lipzen A."/>
            <person name="Mereny Z."/>
            <person name="Hegedus B."/>
            <person name="Baldrian P."/>
            <person name="Stursova M."/>
            <person name="Weitz H."/>
            <person name="Taylor A."/>
            <person name="Grigoriev I.V."/>
            <person name="Nagy L.G."/>
            <person name="Martin F."/>
            <person name="Kauserud H."/>
        </authorList>
    </citation>
    <scope>NUCLEOTIDE SEQUENCE</scope>
    <source>
        <strain evidence="4">CBHHK188m</strain>
    </source>
</reference>
<organism evidence="4 5">
    <name type="scientific">Mycena maculata</name>
    <dbReference type="NCBI Taxonomy" id="230809"/>
    <lineage>
        <taxon>Eukaryota</taxon>
        <taxon>Fungi</taxon>
        <taxon>Dikarya</taxon>
        <taxon>Basidiomycota</taxon>
        <taxon>Agaricomycotina</taxon>
        <taxon>Agaricomycetes</taxon>
        <taxon>Agaricomycetidae</taxon>
        <taxon>Agaricales</taxon>
        <taxon>Marasmiineae</taxon>
        <taxon>Mycenaceae</taxon>
        <taxon>Mycena</taxon>
    </lineage>
</organism>
<proteinExistence type="predicted"/>
<evidence type="ECO:0000256" key="2">
    <source>
        <dbReference type="SAM" id="MobiDB-lite"/>
    </source>
</evidence>
<accession>A0AAD7I9M2</accession>
<keyword evidence="5" id="KW-1185">Reference proteome</keyword>
<dbReference type="SUPFAM" id="SSF57850">
    <property type="entry name" value="RING/U-box"/>
    <property type="match status" value="1"/>
</dbReference>
<sequence length="410" mass="45026">MPTTVLEFMRDFPERDRGPCTVCGEGQNDYICVVCPGAELLCKICIVSMHERLPFHKIKQWNGSHFEACELRGLGVRVRLGHGGQACPSPQSTASWDLISEHGIMRVDVVFCGCVGGLGVAAQLREMGWLRWNGNNALVLSPMHKLAGSATNPWCLLESGILVLQDRTNVGKDTTNTSRGERNDATNASKVPTASSGESVTARRDIRYIQPPTHGGAAAPKDLPGAARAVDQLRVALWGLRAHREAHEERVQEGIQSHSRLYTREAREQQAALEQEGVAAIVVLPLVRPQALPHLPPAMCLQAENLYLDEARPLDLDAREPHHRCGICWAVKSHPVSYKCGHGHCYMCVRVWLEYRATCPECLATIDCPPFRNFAEEASLAAAYPALENGSGVSYSWEGVIFARQPADIV</sequence>
<protein>
    <recommendedName>
        <fullName evidence="3">RING-type domain-containing protein</fullName>
    </recommendedName>
</protein>
<dbReference type="Pfam" id="PF13923">
    <property type="entry name" value="zf-C3HC4_2"/>
    <property type="match status" value="1"/>
</dbReference>
<feature type="domain" description="RING-type" evidence="3">
    <location>
        <begin position="325"/>
        <end position="362"/>
    </location>
</feature>
<dbReference type="SMART" id="SM00184">
    <property type="entry name" value="RING"/>
    <property type="match status" value="1"/>
</dbReference>
<feature type="compositionally biased region" description="Polar residues" evidence="2">
    <location>
        <begin position="185"/>
        <end position="199"/>
    </location>
</feature>
<dbReference type="PROSITE" id="PS50089">
    <property type="entry name" value="ZF_RING_2"/>
    <property type="match status" value="1"/>
</dbReference>
<dbReference type="Gene3D" id="3.30.40.10">
    <property type="entry name" value="Zinc/RING finger domain, C3HC4 (zinc finger)"/>
    <property type="match status" value="1"/>
</dbReference>
<dbReference type="AlphaFoldDB" id="A0AAD7I9M2"/>
<keyword evidence="1" id="KW-0863">Zinc-finger</keyword>
<dbReference type="InterPro" id="IPR001841">
    <property type="entry name" value="Znf_RING"/>
</dbReference>
<dbReference type="Proteomes" id="UP001215280">
    <property type="component" value="Unassembled WGS sequence"/>
</dbReference>
<evidence type="ECO:0000313" key="4">
    <source>
        <dbReference type="EMBL" id="KAJ7736967.1"/>
    </source>
</evidence>
<dbReference type="GO" id="GO:0008270">
    <property type="term" value="F:zinc ion binding"/>
    <property type="evidence" value="ECO:0007669"/>
    <property type="project" value="UniProtKB-KW"/>
</dbReference>
<keyword evidence="1" id="KW-0479">Metal-binding</keyword>
<comment type="caution">
    <text evidence="4">The sequence shown here is derived from an EMBL/GenBank/DDBJ whole genome shotgun (WGS) entry which is preliminary data.</text>
</comment>
<gene>
    <name evidence="4" type="ORF">DFH07DRAFT_966649</name>
</gene>
<dbReference type="InterPro" id="IPR013083">
    <property type="entry name" value="Znf_RING/FYVE/PHD"/>
</dbReference>